<keyword evidence="2" id="KW-1185">Reference proteome</keyword>
<organism evidence="1 2">
    <name type="scientific">Euphydryas editha</name>
    <name type="common">Edith's checkerspot</name>
    <dbReference type="NCBI Taxonomy" id="104508"/>
    <lineage>
        <taxon>Eukaryota</taxon>
        <taxon>Metazoa</taxon>
        <taxon>Ecdysozoa</taxon>
        <taxon>Arthropoda</taxon>
        <taxon>Hexapoda</taxon>
        <taxon>Insecta</taxon>
        <taxon>Pterygota</taxon>
        <taxon>Neoptera</taxon>
        <taxon>Endopterygota</taxon>
        <taxon>Lepidoptera</taxon>
        <taxon>Glossata</taxon>
        <taxon>Ditrysia</taxon>
        <taxon>Papilionoidea</taxon>
        <taxon>Nymphalidae</taxon>
        <taxon>Nymphalinae</taxon>
        <taxon>Euphydryas</taxon>
    </lineage>
</organism>
<dbReference type="AlphaFoldDB" id="A0AAU9TSM6"/>
<comment type="caution">
    <text evidence="1">The sequence shown here is derived from an EMBL/GenBank/DDBJ whole genome shotgun (WGS) entry which is preliminary data.</text>
</comment>
<dbReference type="EMBL" id="CAKOGL010000007">
    <property type="protein sequence ID" value="CAH2088590.1"/>
    <property type="molecule type" value="Genomic_DNA"/>
</dbReference>
<proteinExistence type="predicted"/>
<name>A0AAU9TSM6_EUPED</name>
<protein>
    <submittedName>
        <fullName evidence="1">Uncharacterized protein</fullName>
    </submittedName>
</protein>
<evidence type="ECO:0000313" key="2">
    <source>
        <dbReference type="Proteomes" id="UP001153954"/>
    </source>
</evidence>
<reference evidence="1" key="1">
    <citation type="submission" date="2022-03" db="EMBL/GenBank/DDBJ databases">
        <authorList>
            <person name="Tunstrom K."/>
        </authorList>
    </citation>
    <scope>NUCLEOTIDE SEQUENCE</scope>
</reference>
<dbReference type="Proteomes" id="UP001153954">
    <property type="component" value="Unassembled WGS sequence"/>
</dbReference>
<sequence>MAIVKGISKEITSEELITVMLSQNVELALEPSVLLWTWEGSGSITNASMSRSSPPSYNVIRVCSLDKHRNTAKHPLNAAHTARRRAESLAECKARDSAPVCYNCKAHNTRLPSNTFTTQHKASGP</sequence>
<gene>
    <name evidence="1" type="ORF">EEDITHA_LOCUS4733</name>
</gene>
<accession>A0AAU9TSM6</accession>
<evidence type="ECO:0000313" key="1">
    <source>
        <dbReference type="EMBL" id="CAH2088590.1"/>
    </source>
</evidence>